<evidence type="ECO:0000313" key="1">
    <source>
        <dbReference type="EMBL" id="JAH35298.1"/>
    </source>
</evidence>
<organism evidence="1">
    <name type="scientific">Anguilla anguilla</name>
    <name type="common">European freshwater eel</name>
    <name type="synonym">Muraena anguilla</name>
    <dbReference type="NCBI Taxonomy" id="7936"/>
    <lineage>
        <taxon>Eukaryota</taxon>
        <taxon>Metazoa</taxon>
        <taxon>Chordata</taxon>
        <taxon>Craniata</taxon>
        <taxon>Vertebrata</taxon>
        <taxon>Euteleostomi</taxon>
        <taxon>Actinopterygii</taxon>
        <taxon>Neopterygii</taxon>
        <taxon>Teleostei</taxon>
        <taxon>Anguilliformes</taxon>
        <taxon>Anguillidae</taxon>
        <taxon>Anguilla</taxon>
    </lineage>
</organism>
<accession>A0A0E9S461</accession>
<name>A0A0E9S461_ANGAN</name>
<proteinExistence type="predicted"/>
<reference evidence="1" key="2">
    <citation type="journal article" date="2015" name="Fish Shellfish Immunol.">
        <title>Early steps in the European eel (Anguilla anguilla)-Vibrio vulnificus interaction in the gills: Role of the RtxA13 toxin.</title>
        <authorList>
            <person name="Callol A."/>
            <person name="Pajuelo D."/>
            <person name="Ebbesson L."/>
            <person name="Teles M."/>
            <person name="MacKenzie S."/>
            <person name="Amaro C."/>
        </authorList>
    </citation>
    <scope>NUCLEOTIDE SEQUENCE</scope>
</reference>
<reference evidence="1" key="1">
    <citation type="submission" date="2014-11" db="EMBL/GenBank/DDBJ databases">
        <authorList>
            <person name="Amaro Gonzalez C."/>
        </authorList>
    </citation>
    <scope>NUCLEOTIDE SEQUENCE</scope>
</reference>
<protein>
    <submittedName>
        <fullName evidence="1">Uncharacterized protein</fullName>
    </submittedName>
</protein>
<dbReference type="AlphaFoldDB" id="A0A0E9S461"/>
<sequence>MKIIPAHSTKPSYNLKASVPHDF</sequence>
<dbReference type="EMBL" id="GBXM01073279">
    <property type="protein sequence ID" value="JAH35298.1"/>
    <property type="molecule type" value="Transcribed_RNA"/>
</dbReference>